<sequence length="224" mass="25785">MNHHIPRIYLPDIRTNLSNDQKHHLCKVLKLRNGDNIYVFDANENEYTATLNGNMLNITDKIKSIKTLPKHIVLYCAITKGIYFRNIVRFAVEMGVHTLQPVITDHVVCKPPVSHKVKKHIISATEQCGRVNIMKYNSPIHFYDAFETDQNTFICDETVQYHSQKPLYEIFSTLKTIHLMIGPEGGFSEKELFYKKNNLHRISISPFILRVDTAVAVSIGYALQ</sequence>
<evidence type="ECO:0000256" key="2">
    <source>
        <dbReference type="ARBA" id="ARBA00005528"/>
    </source>
</evidence>
<dbReference type="InterPro" id="IPR046886">
    <property type="entry name" value="RsmE_MTase_dom"/>
</dbReference>
<gene>
    <name evidence="15" type="ORF">P857_321</name>
</gene>
<dbReference type="InterPro" id="IPR006700">
    <property type="entry name" value="RsmE"/>
</dbReference>
<name>W2UZ40_9RICK</name>
<keyword evidence="6 12" id="KW-0698">rRNA processing</keyword>
<dbReference type="SUPFAM" id="SSF75217">
    <property type="entry name" value="alpha/beta knot"/>
    <property type="match status" value="1"/>
</dbReference>
<evidence type="ECO:0000259" key="13">
    <source>
        <dbReference type="Pfam" id="PF04452"/>
    </source>
</evidence>
<evidence type="ECO:0000256" key="10">
    <source>
        <dbReference type="ARBA" id="ARBA00025699"/>
    </source>
</evidence>
<dbReference type="Proteomes" id="UP000018951">
    <property type="component" value="Unassembled WGS sequence"/>
</dbReference>
<dbReference type="InterPro" id="IPR046887">
    <property type="entry name" value="RsmE_PUA-like"/>
</dbReference>
<comment type="subcellular location">
    <subcellularLocation>
        <location evidence="1 12">Cytoplasm</location>
    </subcellularLocation>
</comment>
<comment type="caution">
    <text evidence="15">The sequence shown here is derived from an EMBL/GenBank/DDBJ whole genome shotgun (WGS) entry which is preliminary data.</text>
</comment>
<keyword evidence="5 12" id="KW-0963">Cytoplasm</keyword>
<keyword evidence="8 12" id="KW-0808">Transferase</keyword>
<dbReference type="SUPFAM" id="SSF88697">
    <property type="entry name" value="PUA domain-like"/>
    <property type="match status" value="1"/>
</dbReference>
<evidence type="ECO:0000256" key="1">
    <source>
        <dbReference type="ARBA" id="ARBA00004496"/>
    </source>
</evidence>
<keyword evidence="7 12" id="KW-0489">Methyltransferase</keyword>
<dbReference type="PANTHER" id="PTHR30027:SF3">
    <property type="entry name" value="16S RRNA (URACIL(1498)-N(3))-METHYLTRANSFERASE"/>
    <property type="match status" value="1"/>
</dbReference>
<comment type="function">
    <text evidence="10 12">Specifically methylates the N3 position of the uracil ring of uridine 1498 (m3U1498) in 16S rRNA. Acts on the fully assembled 30S ribosomal subunit.</text>
</comment>
<evidence type="ECO:0000256" key="5">
    <source>
        <dbReference type="ARBA" id="ARBA00022490"/>
    </source>
</evidence>
<dbReference type="Gene3D" id="3.40.1280.10">
    <property type="match status" value="1"/>
</dbReference>
<dbReference type="GO" id="GO:0070042">
    <property type="term" value="F:rRNA (uridine-N3-)-methyltransferase activity"/>
    <property type="evidence" value="ECO:0007669"/>
    <property type="project" value="TreeGrafter"/>
</dbReference>
<dbReference type="CDD" id="cd18084">
    <property type="entry name" value="RsmE-like"/>
    <property type="match status" value="1"/>
</dbReference>
<reference evidence="15 16" key="1">
    <citation type="journal article" date="2013" name="PLoS ONE">
        <title>Bacterial endosymbiosis in a chordate host: long-term co-evolution and conservation of secondary metabolism.</title>
        <authorList>
            <person name="Kwan J.C."/>
            <person name="Schmidt E.W."/>
        </authorList>
    </citation>
    <scope>NUCLEOTIDE SEQUENCE [LARGE SCALE GENOMIC DNA]</scope>
    <source>
        <strain evidence="16">L6</strain>
    </source>
</reference>
<dbReference type="GO" id="GO:0070475">
    <property type="term" value="P:rRNA base methylation"/>
    <property type="evidence" value="ECO:0007669"/>
    <property type="project" value="TreeGrafter"/>
</dbReference>
<dbReference type="InterPro" id="IPR029028">
    <property type="entry name" value="Alpha/beta_knot_MTases"/>
</dbReference>
<comment type="catalytic activity">
    <reaction evidence="11 12">
        <text>uridine(1498) in 16S rRNA + S-adenosyl-L-methionine = N(3)-methyluridine(1498) in 16S rRNA + S-adenosyl-L-homocysteine + H(+)</text>
        <dbReference type="Rhea" id="RHEA:42920"/>
        <dbReference type="Rhea" id="RHEA-COMP:10283"/>
        <dbReference type="Rhea" id="RHEA-COMP:10284"/>
        <dbReference type="ChEBI" id="CHEBI:15378"/>
        <dbReference type="ChEBI" id="CHEBI:57856"/>
        <dbReference type="ChEBI" id="CHEBI:59789"/>
        <dbReference type="ChEBI" id="CHEBI:65315"/>
        <dbReference type="ChEBI" id="CHEBI:74502"/>
        <dbReference type="EC" id="2.1.1.193"/>
    </reaction>
</comment>
<organism evidence="15 16">
    <name type="scientific">Candidatus Xenolissoclinum pacificiensis L6</name>
    <dbReference type="NCBI Taxonomy" id="1401685"/>
    <lineage>
        <taxon>Bacteria</taxon>
        <taxon>Pseudomonadati</taxon>
        <taxon>Pseudomonadota</taxon>
        <taxon>Alphaproteobacteria</taxon>
        <taxon>Rickettsiales</taxon>
        <taxon>Anaplasmataceae</taxon>
        <taxon>Candidatus Xenolissoclinum</taxon>
    </lineage>
</organism>
<evidence type="ECO:0000259" key="14">
    <source>
        <dbReference type="Pfam" id="PF20260"/>
    </source>
</evidence>
<accession>W2UZ40</accession>
<evidence type="ECO:0000313" key="16">
    <source>
        <dbReference type="Proteomes" id="UP000018951"/>
    </source>
</evidence>
<keyword evidence="16" id="KW-1185">Reference proteome</keyword>
<dbReference type="Pfam" id="PF04452">
    <property type="entry name" value="Methyltrans_RNA"/>
    <property type="match status" value="1"/>
</dbReference>
<comment type="similarity">
    <text evidence="2 12">Belongs to the RNA methyltransferase RsmE family.</text>
</comment>
<evidence type="ECO:0000256" key="8">
    <source>
        <dbReference type="ARBA" id="ARBA00022679"/>
    </source>
</evidence>
<evidence type="ECO:0000256" key="6">
    <source>
        <dbReference type="ARBA" id="ARBA00022552"/>
    </source>
</evidence>
<dbReference type="NCBIfam" id="TIGR00046">
    <property type="entry name" value="RsmE family RNA methyltransferase"/>
    <property type="match status" value="1"/>
</dbReference>
<evidence type="ECO:0000313" key="15">
    <source>
        <dbReference type="EMBL" id="ETO91406.1"/>
    </source>
</evidence>
<dbReference type="EC" id="2.1.1.193" evidence="3 12"/>
<dbReference type="AlphaFoldDB" id="W2UZ40"/>
<dbReference type="GO" id="GO:0005737">
    <property type="term" value="C:cytoplasm"/>
    <property type="evidence" value="ECO:0007669"/>
    <property type="project" value="UniProtKB-SubCell"/>
</dbReference>
<evidence type="ECO:0000256" key="9">
    <source>
        <dbReference type="ARBA" id="ARBA00022691"/>
    </source>
</evidence>
<dbReference type="PIRSF" id="PIRSF015601">
    <property type="entry name" value="MTase_slr0722"/>
    <property type="match status" value="1"/>
</dbReference>
<evidence type="ECO:0000256" key="12">
    <source>
        <dbReference type="PIRNR" id="PIRNR015601"/>
    </source>
</evidence>
<evidence type="ECO:0000256" key="4">
    <source>
        <dbReference type="ARBA" id="ARBA00013673"/>
    </source>
</evidence>
<dbReference type="PANTHER" id="PTHR30027">
    <property type="entry name" value="RIBOSOMAL RNA SMALL SUBUNIT METHYLTRANSFERASE E"/>
    <property type="match status" value="1"/>
</dbReference>
<evidence type="ECO:0000256" key="7">
    <source>
        <dbReference type="ARBA" id="ARBA00022603"/>
    </source>
</evidence>
<dbReference type="EMBL" id="AXCJ01000005">
    <property type="protein sequence ID" value="ETO91406.1"/>
    <property type="molecule type" value="Genomic_DNA"/>
</dbReference>
<dbReference type="Pfam" id="PF20260">
    <property type="entry name" value="PUA_4"/>
    <property type="match status" value="1"/>
</dbReference>
<keyword evidence="9 12" id="KW-0949">S-adenosyl-L-methionine</keyword>
<dbReference type="Gene3D" id="2.40.240.20">
    <property type="entry name" value="Hypothetical PUA domain-like, domain 1"/>
    <property type="match status" value="1"/>
</dbReference>
<feature type="domain" description="Ribosomal RNA small subunit methyltransferase E methyltransferase" evidence="13">
    <location>
        <begin position="68"/>
        <end position="220"/>
    </location>
</feature>
<proteinExistence type="inferred from homology"/>
<dbReference type="STRING" id="1401685.P857_321"/>
<evidence type="ECO:0000256" key="11">
    <source>
        <dbReference type="ARBA" id="ARBA00047944"/>
    </source>
</evidence>
<dbReference type="InterPro" id="IPR029026">
    <property type="entry name" value="tRNA_m1G_MTases_N"/>
</dbReference>
<protein>
    <recommendedName>
        <fullName evidence="4 12">Ribosomal RNA small subunit methyltransferase E</fullName>
        <ecNumber evidence="3 12">2.1.1.193</ecNumber>
    </recommendedName>
</protein>
<feature type="domain" description="Ribosomal RNA small subunit methyltransferase E PUA-like" evidence="14">
    <location>
        <begin position="17"/>
        <end position="51"/>
    </location>
</feature>
<dbReference type="InterPro" id="IPR015947">
    <property type="entry name" value="PUA-like_sf"/>
</dbReference>
<evidence type="ECO:0000256" key="3">
    <source>
        <dbReference type="ARBA" id="ARBA00012328"/>
    </source>
</evidence>